<evidence type="ECO:0000313" key="4">
    <source>
        <dbReference type="Proteomes" id="UP000272942"/>
    </source>
</evidence>
<sequence length="447" mass="50476">MISQSTGENWELGKLTLSTAQPNEGGGVPELTLERLALKEIKSSRDSTRRRGPIDRSRRNMKARSFHADDGYSDRLPTIDESERCRIDEPLTTSLRGTLLHSMPYSYDPDPSFCFTRESKEWPISTPVRTRQPIGFRNLQFNSGGVSTEQEIISGIEWSRNQSLLRHNNIASEPTGVSTPTDEYNPFQFLSTTGTTLSRQGDPFVWFAPGSSGSDQRTCKLPSVSCNQQSLTFEVERPPSLIRGTGEPHRVTLGVLEFRPSLEYITIPKLLPRAFLRARMHNTSEFAILEGSASVYIDNCFNGKTNLPATVVQEEFVCNLGIDSGVHITYKPRHKYKKTGSYIGGKTMSITFTQVICVTNTYPRSLCILVIDQLPVCTEDKVKVQLLEPPIKHPERYDPTKPVRINKLKMVEWDVKLGPYESRELVLKYLVEHPISKDINITPMARH</sequence>
<protein>
    <recommendedName>
        <fullName evidence="2">DUF4139 domain-containing protein</fullName>
    </recommendedName>
</protein>
<dbReference type="Proteomes" id="UP000272942">
    <property type="component" value="Unassembled WGS sequence"/>
</dbReference>
<organism evidence="3 4">
    <name type="scientific">Echinostoma caproni</name>
    <dbReference type="NCBI Taxonomy" id="27848"/>
    <lineage>
        <taxon>Eukaryota</taxon>
        <taxon>Metazoa</taxon>
        <taxon>Spiralia</taxon>
        <taxon>Lophotrochozoa</taxon>
        <taxon>Platyhelminthes</taxon>
        <taxon>Trematoda</taxon>
        <taxon>Digenea</taxon>
        <taxon>Plagiorchiida</taxon>
        <taxon>Echinostomata</taxon>
        <taxon>Echinostomatoidea</taxon>
        <taxon>Echinostomatidae</taxon>
        <taxon>Echinostoma</taxon>
    </lineage>
</organism>
<dbReference type="OrthoDB" id="10068793at2759"/>
<gene>
    <name evidence="3" type="ORF">ECPE_LOCUS9852</name>
</gene>
<accession>A0A3P8L013</accession>
<feature type="compositionally biased region" description="Basic and acidic residues" evidence="1">
    <location>
        <begin position="66"/>
        <end position="75"/>
    </location>
</feature>
<keyword evidence="4" id="KW-1185">Reference proteome</keyword>
<dbReference type="InterPro" id="IPR037291">
    <property type="entry name" value="DUF4139"/>
</dbReference>
<feature type="region of interest" description="Disordered" evidence="1">
    <location>
        <begin position="42"/>
        <end position="75"/>
    </location>
</feature>
<dbReference type="Pfam" id="PF13598">
    <property type="entry name" value="DUF4139"/>
    <property type="match status" value="1"/>
</dbReference>
<evidence type="ECO:0000313" key="3">
    <source>
        <dbReference type="EMBL" id="VDP86076.1"/>
    </source>
</evidence>
<dbReference type="AlphaFoldDB" id="A0A3P8L013"/>
<name>A0A3P8L013_9TREM</name>
<dbReference type="InterPro" id="IPR011935">
    <property type="entry name" value="CHP02231"/>
</dbReference>
<dbReference type="EMBL" id="UZAN01048069">
    <property type="protein sequence ID" value="VDP86076.1"/>
    <property type="molecule type" value="Genomic_DNA"/>
</dbReference>
<dbReference type="PANTHER" id="PTHR31005:SF8">
    <property type="entry name" value="DUF4139 DOMAIN-CONTAINING PROTEIN"/>
    <property type="match status" value="1"/>
</dbReference>
<feature type="compositionally biased region" description="Basic and acidic residues" evidence="1">
    <location>
        <begin position="42"/>
        <end position="58"/>
    </location>
</feature>
<proteinExistence type="predicted"/>
<dbReference type="NCBIfam" id="TIGR02231">
    <property type="entry name" value="mucoidy inhibitor MuiA family protein"/>
    <property type="match status" value="1"/>
</dbReference>
<evidence type="ECO:0000256" key="1">
    <source>
        <dbReference type="SAM" id="MobiDB-lite"/>
    </source>
</evidence>
<dbReference type="PANTHER" id="PTHR31005">
    <property type="entry name" value="DUF4139 DOMAIN-CONTAINING PROTEIN"/>
    <property type="match status" value="1"/>
</dbReference>
<reference evidence="3 4" key="1">
    <citation type="submission" date="2018-11" db="EMBL/GenBank/DDBJ databases">
        <authorList>
            <consortium name="Pathogen Informatics"/>
        </authorList>
    </citation>
    <scope>NUCLEOTIDE SEQUENCE [LARGE SCALE GENOMIC DNA]</scope>
    <source>
        <strain evidence="3 4">Egypt</strain>
    </source>
</reference>
<evidence type="ECO:0000259" key="2">
    <source>
        <dbReference type="Pfam" id="PF13598"/>
    </source>
</evidence>
<feature type="domain" description="DUF4139" evidence="2">
    <location>
        <begin position="1"/>
        <end position="434"/>
    </location>
</feature>